<dbReference type="InterPro" id="IPR054105">
    <property type="entry name" value="WHD_NrtR"/>
</dbReference>
<dbReference type="SUPFAM" id="SSF55811">
    <property type="entry name" value="Nudix"/>
    <property type="match status" value="1"/>
</dbReference>
<feature type="domain" description="Nudix hydrolase" evidence="1">
    <location>
        <begin position="10"/>
        <end position="168"/>
    </location>
</feature>
<dbReference type="InterPro" id="IPR015797">
    <property type="entry name" value="NUDIX_hydrolase-like_dom_sf"/>
</dbReference>
<keyword evidence="3" id="KW-1185">Reference proteome</keyword>
<dbReference type="InterPro" id="IPR036388">
    <property type="entry name" value="WH-like_DNA-bd_sf"/>
</dbReference>
<evidence type="ECO:0000259" key="1">
    <source>
        <dbReference type="PROSITE" id="PS51462"/>
    </source>
</evidence>
<dbReference type="PANTHER" id="PTHR43736:SF4">
    <property type="entry name" value="SLR1690 PROTEIN"/>
    <property type="match status" value="1"/>
</dbReference>
<dbReference type="KEGG" id="psez:HME7025_02670"/>
<dbReference type="PROSITE" id="PS51462">
    <property type="entry name" value="NUDIX"/>
    <property type="match status" value="1"/>
</dbReference>
<dbReference type="OrthoDB" id="9786141at2"/>
<gene>
    <name evidence="2" type="ORF">HME7025_02670</name>
</gene>
<evidence type="ECO:0000313" key="3">
    <source>
        <dbReference type="Proteomes" id="UP000245468"/>
    </source>
</evidence>
<dbReference type="RefSeq" id="WP_109324846.1">
    <property type="nucleotide sequence ID" value="NZ_CP029346.1"/>
</dbReference>
<dbReference type="Proteomes" id="UP000245468">
    <property type="component" value="Chromosome"/>
</dbReference>
<dbReference type="Gene3D" id="1.10.10.10">
    <property type="entry name" value="Winged helix-like DNA-binding domain superfamily/Winged helix DNA-binding domain"/>
    <property type="match status" value="1"/>
</dbReference>
<organism evidence="2 3">
    <name type="scientific">Aquirufa nivalisilvae</name>
    <dbReference type="NCBI Taxonomy" id="2516557"/>
    <lineage>
        <taxon>Bacteria</taxon>
        <taxon>Pseudomonadati</taxon>
        <taxon>Bacteroidota</taxon>
        <taxon>Cytophagia</taxon>
        <taxon>Cytophagales</taxon>
        <taxon>Flectobacillaceae</taxon>
        <taxon>Aquirufa</taxon>
    </lineage>
</organism>
<dbReference type="PANTHER" id="PTHR43736">
    <property type="entry name" value="ADP-RIBOSE PYROPHOSPHATASE"/>
    <property type="match status" value="1"/>
</dbReference>
<dbReference type="InterPro" id="IPR000086">
    <property type="entry name" value="NUDIX_hydrolase_dom"/>
</dbReference>
<keyword evidence="2" id="KW-0378">Hydrolase</keyword>
<evidence type="ECO:0000313" key="2">
    <source>
        <dbReference type="EMBL" id="AWL10510.1"/>
    </source>
</evidence>
<dbReference type="GO" id="GO:0035539">
    <property type="term" value="F:8-oxo-7,8-dihydrodeoxyguanosine triphosphate pyrophosphatase activity"/>
    <property type="evidence" value="ECO:0007669"/>
    <property type="project" value="UniProtKB-EC"/>
</dbReference>
<reference evidence="3" key="1">
    <citation type="submission" date="2018-05" db="EMBL/GenBank/DDBJ databases">
        <title>Pseudarcicella sp. HME7025 Genome sequencing and assembly.</title>
        <authorList>
            <person name="Kim H."/>
            <person name="Kang H."/>
            <person name="Joh K."/>
        </authorList>
    </citation>
    <scope>NUCLEOTIDE SEQUENCE [LARGE SCALE GENOMIC DNA]</scope>
    <source>
        <strain evidence="3">HME7025</strain>
    </source>
</reference>
<dbReference type="AlphaFoldDB" id="A0A2S2DZR7"/>
<protein>
    <submittedName>
        <fullName evidence="2">8-oxo-dGTP diphosphatase</fullName>
        <ecNumber evidence="2">3.6.1.55</ecNumber>
    </submittedName>
</protein>
<dbReference type="CDD" id="cd18873">
    <property type="entry name" value="NUDIX_NadM_like"/>
    <property type="match status" value="1"/>
</dbReference>
<accession>A0A2S2DZR7</accession>
<name>A0A2S2DZR7_9BACT</name>
<dbReference type="SUPFAM" id="SSF46785">
    <property type="entry name" value="Winged helix' DNA-binding domain"/>
    <property type="match status" value="1"/>
</dbReference>
<dbReference type="Pfam" id="PF21906">
    <property type="entry name" value="WHD_NrtR"/>
    <property type="match status" value="1"/>
</dbReference>
<proteinExistence type="predicted"/>
<dbReference type="EC" id="3.6.1.55" evidence="2"/>
<sequence length="241" mass="28372">MKEFNLEQYLPHLSIDCVIFGYEGKELKILISKSKFGDNLWALPGGYIKKTESIDNAASRILFERTDLKNIYLEQFRVFGSETRIIQSSFNETMRAGYRQYDSNRFTDEVISWLTDRFVCIGYYALVDIQKVTTQTGEFDELLEWRNIHDLPVMMHDHNDIVLEALTALRLNLDSKLIGFNLLPEVFTMREIQELYEAVYERSFAINNFQKKILDLKVLERLEKKFTGAQNKAPYLYRFAK</sequence>
<dbReference type="Gene3D" id="3.90.79.10">
    <property type="entry name" value="Nucleoside Triphosphate Pyrophosphohydrolase"/>
    <property type="match status" value="1"/>
</dbReference>
<dbReference type="EMBL" id="CP029346">
    <property type="protein sequence ID" value="AWL10510.1"/>
    <property type="molecule type" value="Genomic_DNA"/>
</dbReference>
<dbReference type="Pfam" id="PF00293">
    <property type="entry name" value="NUDIX"/>
    <property type="match status" value="1"/>
</dbReference>
<dbReference type="InterPro" id="IPR036390">
    <property type="entry name" value="WH_DNA-bd_sf"/>
</dbReference>